<evidence type="ECO:0000313" key="3">
    <source>
        <dbReference type="EMBL" id="MFK4641071.1"/>
    </source>
</evidence>
<dbReference type="InterPro" id="IPR011059">
    <property type="entry name" value="Metal-dep_hydrolase_composite"/>
</dbReference>
<reference evidence="3 4" key="1">
    <citation type="submission" date="2024-10" db="EMBL/GenBank/DDBJ databases">
        <title>Novel secondary metabolite-producing bacteria for plant disease control.</title>
        <authorList>
            <person name="Chevrette M."/>
        </authorList>
    </citation>
    <scope>NUCLEOTIDE SEQUENCE [LARGE SCALE GENOMIC DNA]</scope>
    <source>
        <strain evidence="3 4">J30 TE3557</strain>
    </source>
</reference>
<proteinExistence type="predicted"/>
<comment type="caution">
    <text evidence="3">The sequence shown here is derived from an EMBL/GenBank/DDBJ whole genome shotgun (WGS) entry which is preliminary data.</text>
</comment>
<accession>A0ABW8NBZ7</accession>
<feature type="domain" description="Amidohydrolase-related" evidence="2">
    <location>
        <begin position="55"/>
        <end position="438"/>
    </location>
</feature>
<dbReference type="SUPFAM" id="SSF51338">
    <property type="entry name" value="Composite domain of metallo-dependent hydrolases"/>
    <property type="match status" value="1"/>
</dbReference>
<evidence type="ECO:0000259" key="2">
    <source>
        <dbReference type="Pfam" id="PF01979"/>
    </source>
</evidence>
<comment type="cofactor">
    <cofactor evidence="1">
        <name>Zn(2+)</name>
        <dbReference type="ChEBI" id="CHEBI:29105"/>
    </cofactor>
</comment>
<dbReference type="Gene3D" id="2.30.40.10">
    <property type="entry name" value="Urease, subunit C, domain 1"/>
    <property type="match status" value="1"/>
</dbReference>
<dbReference type="EC" id="3.5.2.2" evidence="3"/>
<dbReference type="Pfam" id="PF01979">
    <property type="entry name" value="Amidohydro_1"/>
    <property type="match status" value="1"/>
</dbReference>
<gene>
    <name evidence="3" type="ORF">ABIA52_003960</name>
</gene>
<keyword evidence="3" id="KW-0378">Hydrolase</keyword>
<dbReference type="SUPFAM" id="SSF51556">
    <property type="entry name" value="Metallo-dependent hydrolases"/>
    <property type="match status" value="1"/>
</dbReference>
<protein>
    <submittedName>
        <fullName evidence="3">Dihydropyrimidinase</fullName>
        <ecNumber evidence="3">3.5.2.2</ecNumber>
    </submittedName>
</protein>
<evidence type="ECO:0000313" key="4">
    <source>
        <dbReference type="Proteomes" id="UP001620520"/>
    </source>
</evidence>
<dbReference type="PANTHER" id="PTHR11647">
    <property type="entry name" value="HYDRANTOINASE/DIHYDROPYRIMIDINASE FAMILY MEMBER"/>
    <property type="match status" value="1"/>
</dbReference>
<name>A0ABW8NBZ7_9MICC</name>
<dbReference type="PANTHER" id="PTHR11647:SF1">
    <property type="entry name" value="COLLAPSIN RESPONSE MEDIATOR PROTEIN"/>
    <property type="match status" value="1"/>
</dbReference>
<evidence type="ECO:0000256" key="1">
    <source>
        <dbReference type="ARBA" id="ARBA00001947"/>
    </source>
</evidence>
<dbReference type="Proteomes" id="UP001620520">
    <property type="component" value="Unassembled WGS sequence"/>
</dbReference>
<dbReference type="InterPro" id="IPR006680">
    <property type="entry name" value="Amidohydro-rel"/>
</dbReference>
<dbReference type="Gene3D" id="3.20.20.140">
    <property type="entry name" value="Metal-dependent hydrolases"/>
    <property type="match status" value="1"/>
</dbReference>
<dbReference type="EMBL" id="JBIYEW010000003">
    <property type="protein sequence ID" value="MFK4641071.1"/>
    <property type="molecule type" value="Genomic_DNA"/>
</dbReference>
<dbReference type="RefSeq" id="WP_404595475.1">
    <property type="nucleotide sequence ID" value="NZ_JBIYEW010000003.1"/>
</dbReference>
<dbReference type="InterPro" id="IPR050378">
    <property type="entry name" value="Metallo-dep_Hydrolases_sf"/>
</dbReference>
<sequence length="478" mass="51682">MSQLPDLVIAHGTVVNSFGRQDAHVVVDGGRVTQLIDAAEPVPAAHRIIDASGLLVIPGGIDGHCHVAQVTGRFRTLDDYAVTSKAALWGGTTTIIDFGIPRDAQETPLDAVLNKKRLAAESRCDVALHGSVIKWDETVPWQLEQLAAEGVRSVKMYTTNRGSTMADGDTILKVMREMVRLDGLTYIHAEHDAIITDCTEQHASDGRIGIEHLHRTRPELAEEISVKETLALAHYTGAPVYFVHQSTPGAVDLVTEARERGQEAYSETCPHYLTLDDTVYGSRFPEWYACCPPMRSAETVAALKNRLAAGAIHTVSSDHSCYDLSQKRERTDDVRFMPHGLPGVETRMPVTFTALVSDGGGSVEHFVEVFSAAPARINAVPRKGAIVEGFDADLVIFDPAIQRDVDGGALHMGTDFSPFEGKTLNGWPAVVISAGQVVLDGDGFHDPGPVGRFVAREGFTEHRDALSDSLPLSLSQPA</sequence>
<organism evidence="3 4">
    <name type="scientific">Paenarthrobacter histidinolovorans</name>
    <dbReference type="NCBI Taxonomy" id="43664"/>
    <lineage>
        <taxon>Bacteria</taxon>
        <taxon>Bacillati</taxon>
        <taxon>Actinomycetota</taxon>
        <taxon>Actinomycetes</taxon>
        <taxon>Micrococcales</taxon>
        <taxon>Micrococcaceae</taxon>
        <taxon>Paenarthrobacter</taxon>
    </lineage>
</organism>
<dbReference type="GO" id="GO:0004157">
    <property type="term" value="F:dihydropyrimidinase activity"/>
    <property type="evidence" value="ECO:0007669"/>
    <property type="project" value="UniProtKB-EC"/>
</dbReference>
<keyword evidence="4" id="KW-1185">Reference proteome</keyword>
<dbReference type="InterPro" id="IPR032466">
    <property type="entry name" value="Metal_Hydrolase"/>
</dbReference>